<evidence type="ECO:0000313" key="1">
    <source>
        <dbReference type="EMBL" id="GAA0525103.1"/>
    </source>
</evidence>
<sequence>MKDTFFMKLASLGPRICIVGPSNSGKSTLAEAIARKCALEPVHLDRLYHLPHTDWEPRPTQEFTALHDAAIAGERWVMDGNYSSCMPQRLRRATGVILLDISTPLSLLRYLRRTWFERDRRGALDGGRDSVKWAMIHHIAVVTPRNRRRYVEMIEGLDLPTVMLPSAAAIRRCYRRWELAR</sequence>
<evidence type="ECO:0000313" key="2">
    <source>
        <dbReference type="Proteomes" id="UP001501706"/>
    </source>
</evidence>
<dbReference type="InterPro" id="IPR052922">
    <property type="entry name" value="Cytidylate_Kinase-2"/>
</dbReference>
<proteinExistence type="predicted"/>
<dbReference type="PANTHER" id="PTHR37816">
    <property type="entry name" value="YALI0E33011P"/>
    <property type="match status" value="1"/>
</dbReference>
<keyword evidence="2" id="KW-1185">Reference proteome</keyword>
<comment type="caution">
    <text evidence="1">The sequence shown here is derived from an EMBL/GenBank/DDBJ whole genome shotgun (WGS) entry which is preliminary data.</text>
</comment>
<gene>
    <name evidence="1" type="ORF">GCM10009097_48360</name>
</gene>
<dbReference type="PANTHER" id="PTHR37816:SF1">
    <property type="entry name" value="TOXIN"/>
    <property type="match status" value="1"/>
</dbReference>
<name>A0ABN1CSL2_9BURK</name>
<dbReference type="Proteomes" id="UP001501706">
    <property type="component" value="Unassembled WGS sequence"/>
</dbReference>
<dbReference type="SUPFAM" id="SSF52540">
    <property type="entry name" value="P-loop containing nucleoside triphosphate hydrolases"/>
    <property type="match status" value="1"/>
</dbReference>
<protein>
    <submittedName>
        <fullName evidence="1">ATPase AAA</fullName>
    </submittedName>
</protein>
<reference evidence="1 2" key="1">
    <citation type="journal article" date="2019" name="Int. J. Syst. Evol. Microbiol.">
        <title>The Global Catalogue of Microorganisms (GCM) 10K type strain sequencing project: providing services to taxonomists for standard genome sequencing and annotation.</title>
        <authorList>
            <consortium name="The Broad Institute Genomics Platform"/>
            <consortium name="The Broad Institute Genome Sequencing Center for Infectious Disease"/>
            <person name="Wu L."/>
            <person name="Ma J."/>
        </authorList>
    </citation>
    <scope>NUCLEOTIDE SEQUENCE [LARGE SCALE GENOMIC DNA]</scope>
    <source>
        <strain evidence="1 2">JCM 14330</strain>
    </source>
</reference>
<accession>A0ABN1CSL2</accession>
<dbReference type="Gene3D" id="3.40.50.300">
    <property type="entry name" value="P-loop containing nucleotide triphosphate hydrolases"/>
    <property type="match status" value="1"/>
</dbReference>
<dbReference type="EMBL" id="BAAAEN010000025">
    <property type="protein sequence ID" value="GAA0525103.1"/>
    <property type="molecule type" value="Genomic_DNA"/>
</dbReference>
<organism evidence="1 2">
    <name type="scientific">Pigmentiphaga daeguensis</name>
    <dbReference type="NCBI Taxonomy" id="414049"/>
    <lineage>
        <taxon>Bacteria</taxon>
        <taxon>Pseudomonadati</taxon>
        <taxon>Pseudomonadota</taxon>
        <taxon>Betaproteobacteria</taxon>
        <taxon>Burkholderiales</taxon>
        <taxon>Alcaligenaceae</taxon>
        <taxon>Pigmentiphaga</taxon>
    </lineage>
</organism>
<dbReference type="InterPro" id="IPR027417">
    <property type="entry name" value="P-loop_NTPase"/>
</dbReference>